<gene>
    <name evidence="1" type="ORF">P5G59_13275</name>
</gene>
<proteinExistence type="predicted"/>
<accession>A0ABT8IZ88</accession>
<dbReference type="InterPro" id="IPR029068">
    <property type="entry name" value="Glyas_Bleomycin-R_OHBP_Dase"/>
</dbReference>
<dbReference type="RefSeq" id="WP_301219466.1">
    <property type="nucleotide sequence ID" value="NZ_JAROCB010000003.1"/>
</dbReference>
<name>A0ABT8IZ88_9MICO</name>
<dbReference type="PANTHER" id="PTHR36503">
    <property type="entry name" value="BLR2520 PROTEIN"/>
    <property type="match status" value="1"/>
</dbReference>
<dbReference type="EMBL" id="JAROCB010000003">
    <property type="protein sequence ID" value="MDN4598119.1"/>
    <property type="molecule type" value="Genomic_DNA"/>
</dbReference>
<evidence type="ECO:0000313" key="2">
    <source>
        <dbReference type="Proteomes" id="UP001174210"/>
    </source>
</evidence>
<keyword evidence="2" id="KW-1185">Reference proteome</keyword>
<evidence type="ECO:0000313" key="1">
    <source>
        <dbReference type="EMBL" id="MDN4598119.1"/>
    </source>
</evidence>
<dbReference type="PANTHER" id="PTHR36503:SF1">
    <property type="entry name" value="BLR2520 PROTEIN"/>
    <property type="match status" value="1"/>
</dbReference>
<comment type="caution">
    <text evidence="1">The sequence shown here is derived from an EMBL/GenBank/DDBJ whole genome shotgun (WGS) entry which is preliminary data.</text>
</comment>
<protein>
    <submittedName>
        <fullName evidence="1">Glyoxalase</fullName>
    </submittedName>
</protein>
<dbReference type="SUPFAM" id="SSF54593">
    <property type="entry name" value="Glyoxalase/Bleomycin resistance protein/Dihydroxybiphenyl dioxygenase"/>
    <property type="match status" value="2"/>
</dbReference>
<sequence>MTTIEAVTLEVADEASAAAFYREAFGLDGRVRVRQSDAPTEGFRGFTLSLTVSQPGDAAALLDAAAAAGAHVIKPPAKSLWGFGGTVQAPDGTIWKVATSAKKDTRPAERRFDGIVLLLGAEDVGASKRFYVEHGLTPGKSFGSYVEFDTGASPIKLGLYKRRALAKDAGVPEAGGGSHRVAIGGDAAFTDPDGFAWEVLSRAAAN</sequence>
<dbReference type="Gene3D" id="3.10.180.10">
    <property type="entry name" value="2,3-Dihydroxybiphenyl 1,2-Dioxygenase, domain 1"/>
    <property type="match status" value="2"/>
</dbReference>
<organism evidence="1 2">
    <name type="scientific">Leifsonia virtsii</name>
    <dbReference type="NCBI Taxonomy" id="3035915"/>
    <lineage>
        <taxon>Bacteria</taxon>
        <taxon>Bacillati</taxon>
        <taxon>Actinomycetota</taxon>
        <taxon>Actinomycetes</taxon>
        <taxon>Micrococcales</taxon>
        <taxon>Microbacteriaceae</taxon>
        <taxon>Leifsonia</taxon>
    </lineage>
</organism>
<dbReference type="Proteomes" id="UP001174210">
    <property type="component" value="Unassembled WGS sequence"/>
</dbReference>
<reference evidence="1" key="1">
    <citation type="submission" date="2023-03" db="EMBL/GenBank/DDBJ databases">
        <title>MT1 and MT2 Draft Genomes of Novel Species.</title>
        <authorList>
            <person name="Venkateswaran K."/>
        </authorList>
    </citation>
    <scope>NUCLEOTIDE SEQUENCE</scope>
    <source>
        <strain evidence="1">F6_8S_P_1A</strain>
    </source>
</reference>